<dbReference type="Proteomes" id="UP000604481">
    <property type="component" value="Unassembled WGS sequence"/>
</dbReference>
<protein>
    <submittedName>
        <fullName evidence="3">AsmA family protein</fullName>
    </submittedName>
</protein>
<keyword evidence="1" id="KW-0812">Transmembrane</keyword>
<evidence type="ECO:0000256" key="1">
    <source>
        <dbReference type="SAM" id="Phobius"/>
    </source>
</evidence>
<sequence>MTATAGMDWHNPRHWQHHVHLEWRHARRFRSCLLTVLACVLLIGSIPYFLSFDTLKQFLVSSLSADTGRTLRIDGRARAVLLPRPALLLEQVSLSEPNRPDETFALADSLEARLDLWSLLRGKPKLRELEIERPELRIRRDREGAFNFDDLLRLEGSGIRVALNVVRFNDMRMRISDEFTRQTFSSSALDVSLENLSDPKNGRLTMNGIVQVGPDEKTRLWQGILTANAAMRYSEKERRLRIADLQIDVQQEGASAPSLQLKDTKVSMLGNLDFSWNPLRFVGGDLKVTSSGKRAEQNWTGELVVPEIRIANGVLALHRLKMLVNMKSQAGRFLAAFEVPTLAGTQQGILRTDAARIQVELGSPQQTLALNFSSPLEVHNGSLLRLPDYRLQGNYSNRSLPRGAIPFDLQGRGELDLGSETLYFDNAGALDNSPFNARIGIENFVNPAYSVDLGVDRLDLSPYLPAVTEGAKTADQDSPFDFWWLERMNATGSIRIGELVLQKMHINDLAFRLHASDRKLVLDPLAARLYGGRLSGRLELDTSKPEATVRVQQTLSRMDINALLNDLLDTRRFEGFGSLQLDVAAVGDRMSDFRRTAGGSVHMQLSKGAIRGVDFPAALRVINQQIKALNGEPVDFSRLNAATSFSELNAGFVLRHGVATNSDMSIDAGIVKLRGNGVVDFAAGEIDYLINASPNPQVPELAGLRGMTVPVSVRGPLATPRYEVDYASLREQVEKQQAAALAKPPLKAAGSKKN</sequence>
<gene>
    <name evidence="3" type="ORF">INR99_13900</name>
</gene>
<evidence type="ECO:0000259" key="2">
    <source>
        <dbReference type="Pfam" id="PF05170"/>
    </source>
</evidence>
<feature type="transmembrane region" description="Helical" evidence="1">
    <location>
        <begin position="32"/>
        <end position="50"/>
    </location>
</feature>
<name>A0A8J7KBP1_9NEIS</name>
<dbReference type="PANTHER" id="PTHR30441:SF4">
    <property type="entry name" value="PROTEIN ASMA"/>
    <property type="match status" value="1"/>
</dbReference>
<dbReference type="Pfam" id="PF05170">
    <property type="entry name" value="AsmA"/>
    <property type="match status" value="1"/>
</dbReference>
<comment type="caution">
    <text evidence="3">The sequence shown here is derived from an EMBL/GenBank/DDBJ whole genome shotgun (WGS) entry which is preliminary data.</text>
</comment>
<keyword evidence="4" id="KW-1185">Reference proteome</keyword>
<proteinExistence type="predicted"/>
<dbReference type="AlphaFoldDB" id="A0A8J7KBP1"/>
<feature type="domain" description="AsmA" evidence="2">
    <location>
        <begin position="35"/>
        <end position="663"/>
    </location>
</feature>
<dbReference type="PANTHER" id="PTHR30441">
    <property type="entry name" value="DUF748 DOMAIN-CONTAINING PROTEIN"/>
    <property type="match status" value="1"/>
</dbReference>
<dbReference type="GO" id="GO:0005886">
    <property type="term" value="C:plasma membrane"/>
    <property type="evidence" value="ECO:0007669"/>
    <property type="project" value="TreeGrafter"/>
</dbReference>
<evidence type="ECO:0000313" key="4">
    <source>
        <dbReference type="Proteomes" id="UP000604481"/>
    </source>
</evidence>
<keyword evidence="1" id="KW-0472">Membrane</keyword>
<dbReference type="GO" id="GO:0090313">
    <property type="term" value="P:regulation of protein targeting to membrane"/>
    <property type="evidence" value="ECO:0007669"/>
    <property type="project" value="TreeGrafter"/>
</dbReference>
<dbReference type="RefSeq" id="WP_194116975.1">
    <property type="nucleotide sequence ID" value="NZ_JADFUA010000009.1"/>
</dbReference>
<organism evidence="3 4">
    <name type="scientific">Chitinilyticum piscinae</name>
    <dbReference type="NCBI Taxonomy" id="2866724"/>
    <lineage>
        <taxon>Bacteria</taxon>
        <taxon>Pseudomonadati</taxon>
        <taxon>Pseudomonadota</taxon>
        <taxon>Betaproteobacteria</taxon>
        <taxon>Neisseriales</taxon>
        <taxon>Chitinibacteraceae</taxon>
        <taxon>Chitinilyticum</taxon>
    </lineage>
</organism>
<evidence type="ECO:0000313" key="3">
    <source>
        <dbReference type="EMBL" id="MBE9610429.1"/>
    </source>
</evidence>
<dbReference type="EMBL" id="JADFUA010000009">
    <property type="protein sequence ID" value="MBE9610429.1"/>
    <property type="molecule type" value="Genomic_DNA"/>
</dbReference>
<keyword evidence="1" id="KW-1133">Transmembrane helix</keyword>
<accession>A0A8J7KBP1</accession>
<reference evidence="3 4" key="1">
    <citation type="submission" date="2020-10" db="EMBL/GenBank/DDBJ databases">
        <title>The genome sequence of Chitinilyticum litopenaei 4Y14.</title>
        <authorList>
            <person name="Liu Y."/>
        </authorList>
    </citation>
    <scope>NUCLEOTIDE SEQUENCE [LARGE SCALE GENOMIC DNA]</scope>
    <source>
        <strain evidence="3 4">4Y14</strain>
    </source>
</reference>
<dbReference type="InterPro" id="IPR052894">
    <property type="entry name" value="AsmA-related"/>
</dbReference>
<dbReference type="InterPro" id="IPR007844">
    <property type="entry name" value="AsmA"/>
</dbReference>